<keyword evidence="3" id="KW-1185">Reference proteome</keyword>
<accession>A0ABQ8U3N1</accession>
<keyword evidence="1" id="KW-0732">Signal</keyword>
<evidence type="ECO:0008006" key="4">
    <source>
        <dbReference type="Google" id="ProtNLM"/>
    </source>
</evidence>
<gene>
    <name evidence="2" type="ORF">PAPYR_11499</name>
</gene>
<evidence type="ECO:0000313" key="3">
    <source>
        <dbReference type="Proteomes" id="UP001141327"/>
    </source>
</evidence>
<protein>
    <recommendedName>
        <fullName evidence="4">Kelch repeat-containing protein</fullName>
    </recommendedName>
</protein>
<comment type="caution">
    <text evidence="2">The sequence shown here is derived from an EMBL/GenBank/DDBJ whole genome shotgun (WGS) entry which is preliminary data.</text>
</comment>
<proteinExistence type="predicted"/>
<dbReference type="SUPFAM" id="SSF117281">
    <property type="entry name" value="Kelch motif"/>
    <property type="match status" value="1"/>
</dbReference>
<feature type="chain" id="PRO_5047167397" description="Kelch repeat-containing protein" evidence="1">
    <location>
        <begin position="18"/>
        <end position="649"/>
    </location>
</feature>
<dbReference type="Gene3D" id="2.120.10.80">
    <property type="entry name" value="Kelch-type beta propeller"/>
    <property type="match status" value="2"/>
</dbReference>
<feature type="signal peptide" evidence="1">
    <location>
        <begin position="1"/>
        <end position="17"/>
    </location>
</feature>
<evidence type="ECO:0000256" key="1">
    <source>
        <dbReference type="SAM" id="SignalP"/>
    </source>
</evidence>
<dbReference type="EMBL" id="JAPMOS010000202">
    <property type="protein sequence ID" value="KAJ4453914.1"/>
    <property type="molecule type" value="Genomic_DNA"/>
</dbReference>
<dbReference type="InterPro" id="IPR015915">
    <property type="entry name" value="Kelch-typ_b-propeller"/>
</dbReference>
<sequence>MPASLLLVLLFVCSAIAAPQWWQSFAEVAPPRGPLACCQRNNSVMVIEQNTQSIYSFSSAWQKIHSSDAHDLVSSLPAGGVPFGDGCLFYGGPLGFDSTKFTMTQQSGAWNEILGVAPSQSELAWNIRTHEKDSVIVRVPPYVFILAANPHMNCPGSVFQTRTTPTSFETHSVPWTSLPAVALSWSQMYHDKDRRVLAMWSVDQQLFLISITKSGEETRFDRVDVSEAGLDQHLGIGQPPQDLVDTLAQNLIGSVKVATLNEIAYFYLPPRDSADPANPWVWRYNATANTWDAQAVDVTALGPSQCNDRDHTTFFGCLDATLLNLGYVPVLICGSRHNASHPATLFFLAYGAFQPEPDLSPMPPRMGAAFGVLRSALFYVGGTSHGYVFRDVWMQIIGTGLWFYCGNLPDPRAFAQTVAWRKKMYIIGGYAVNNQTAPDHFLVVGSVAGPRAHLDYVNPPVPLDPEWAPPTPLWGHAACLHEDEEGEVWITGGYNTPNAWIYRLSLSNLTWLQPHRPSSESLTSPLYFHAMSQWGDRTVWPKMCFGLIFPVASRWRQSSVFAQAVLHFGRIGLDANRSGHHLRRPFKPVWSSHVLLWRRLLRLRRSNGSRHHKFSCCVHRESAFLHGRDSGARISPATWRVSVLGRSSQ</sequence>
<organism evidence="2 3">
    <name type="scientific">Paratrimastix pyriformis</name>
    <dbReference type="NCBI Taxonomy" id="342808"/>
    <lineage>
        <taxon>Eukaryota</taxon>
        <taxon>Metamonada</taxon>
        <taxon>Preaxostyla</taxon>
        <taxon>Paratrimastigidae</taxon>
        <taxon>Paratrimastix</taxon>
    </lineage>
</organism>
<name>A0ABQ8U3N1_9EUKA</name>
<reference evidence="2" key="1">
    <citation type="journal article" date="2022" name="bioRxiv">
        <title>Genomics of Preaxostyla Flagellates Illuminates Evolutionary Transitions and the Path Towards Mitochondrial Loss.</title>
        <authorList>
            <person name="Novak L.V.F."/>
            <person name="Treitli S.C."/>
            <person name="Pyrih J."/>
            <person name="Halakuc P."/>
            <person name="Pipaliya S.V."/>
            <person name="Vacek V."/>
            <person name="Brzon O."/>
            <person name="Soukal P."/>
            <person name="Eme L."/>
            <person name="Dacks J.B."/>
            <person name="Karnkowska A."/>
            <person name="Elias M."/>
            <person name="Hampl V."/>
        </authorList>
    </citation>
    <scope>NUCLEOTIDE SEQUENCE</scope>
    <source>
        <strain evidence="2">RCP-MX</strain>
    </source>
</reference>
<dbReference type="Proteomes" id="UP001141327">
    <property type="component" value="Unassembled WGS sequence"/>
</dbReference>
<evidence type="ECO:0000313" key="2">
    <source>
        <dbReference type="EMBL" id="KAJ4453914.1"/>
    </source>
</evidence>